<reference evidence="2 3" key="2">
    <citation type="journal article" date="2010" name="Proc. Natl. Acad. Sci. U.S.A.">
        <title>Enigmatic, ultrasmall, uncultivated Archaea.</title>
        <authorList>
            <person name="Baker B.J."/>
            <person name="Comolli L.R."/>
            <person name="Dick G.J."/>
            <person name="Hauser L.J."/>
            <person name="Hyatt D."/>
            <person name="Dill B.D."/>
            <person name="Land M.L."/>
            <person name="Verberkmoes N.C."/>
            <person name="Hettich R.L."/>
            <person name="Banfield J.F."/>
        </authorList>
    </citation>
    <scope>NUCLEOTIDE SEQUENCE [LARGE SCALE GENOMIC DNA]</scope>
    <source>
        <strain evidence="2">ARMAN-2</strain>
    </source>
</reference>
<dbReference type="InterPro" id="IPR007064">
    <property type="entry name" value="Nmd3_N"/>
</dbReference>
<dbReference type="Pfam" id="PF04981">
    <property type="entry name" value="NMD3"/>
    <property type="match status" value="1"/>
</dbReference>
<dbReference type="AlphaFoldDB" id="C7DGM6"/>
<organism evidence="2 3">
    <name type="scientific">Candidatus Micrarchaeum acidiphilum ARMAN-2</name>
    <dbReference type="NCBI Taxonomy" id="425595"/>
    <lineage>
        <taxon>Archaea</taxon>
        <taxon>Candidatus Micrarchaeota</taxon>
        <taxon>Candidatus Micrarchaeia</taxon>
        <taxon>Candidatus Micrarchaeales</taxon>
        <taxon>Candidatus Micrarchaeaceae</taxon>
        <taxon>Candidatus Micrarchaeum</taxon>
    </lineage>
</organism>
<evidence type="ECO:0000313" key="3">
    <source>
        <dbReference type="Proteomes" id="UP000332487"/>
    </source>
</evidence>
<protein>
    <submittedName>
        <fullName evidence="2">NMD protein affecting ribosome stability and mRNA decay</fullName>
    </submittedName>
</protein>
<feature type="domain" description="Nmd3 N-terminal" evidence="1">
    <location>
        <begin position="3"/>
        <end position="177"/>
    </location>
</feature>
<dbReference type="EMBL" id="GG697238">
    <property type="protein sequence ID" value="EET90373.1"/>
    <property type="molecule type" value="Genomic_DNA"/>
</dbReference>
<gene>
    <name evidence="2" type="ORF">UNLARM2_0227</name>
</gene>
<reference evidence="2 3" key="1">
    <citation type="journal article" date="2009" name="Genome Biol.">
        <title>Community-wide analysis of microbial genome sequence signatures.</title>
        <authorList>
            <person name="Dick G.J."/>
            <person name="Andersson A.F."/>
            <person name="Baker B.J."/>
            <person name="Simmons S.L."/>
            <person name="Thomas B.C."/>
            <person name="Yelton A.P."/>
            <person name="Banfield J.F."/>
        </authorList>
    </citation>
    <scope>NUCLEOTIDE SEQUENCE [LARGE SCALE GENOMIC DNA]</scope>
    <source>
        <strain evidence="2">ARMAN-2</strain>
    </source>
</reference>
<name>C7DGM6_MICA2</name>
<keyword evidence="3" id="KW-1185">Reference proteome</keyword>
<accession>C7DGM6</accession>
<sequence length="178" mass="21044">MTECKECKRIKVGRDYEDADEGALERAIVGALHIKDCKLYLVSFDRGRNIALVKFDCDLGGQHGTFEKEIRVRFAKSLCMKCYRQKSGYYEAIIQIRGQKERVESFMSKIYRYNSRRGGFVSKMEENGDGYDVYFGDKKIIGEFFEKNKRYRTKQSYELYGIKKGKKVYRTIYFLRLE</sequence>
<evidence type="ECO:0000313" key="2">
    <source>
        <dbReference type="EMBL" id="EET90373.1"/>
    </source>
</evidence>
<evidence type="ECO:0000259" key="1">
    <source>
        <dbReference type="Pfam" id="PF04981"/>
    </source>
</evidence>
<proteinExistence type="predicted"/>
<dbReference type="Proteomes" id="UP000332487">
    <property type="component" value="Unassembled WGS sequence"/>
</dbReference>